<proteinExistence type="inferred from homology"/>
<dbReference type="PROSITE" id="PS01327">
    <property type="entry name" value="MSCL"/>
    <property type="match status" value="1"/>
</dbReference>
<comment type="subcellular location">
    <subcellularLocation>
        <location evidence="1 10">Cell membrane</location>
        <topology evidence="1 10">Multi-pass membrane protein</topology>
    </subcellularLocation>
</comment>
<dbReference type="RefSeq" id="WP_263412994.1">
    <property type="nucleotide sequence ID" value="NZ_BAABBH010000001.1"/>
</dbReference>
<evidence type="ECO:0000256" key="5">
    <source>
        <dbReference type="ARBA" id="ARBA00022692"/>
    </source>
</evidence>
<dbReference type="EMBL" id="JBJYXY010000001">
    <property type="protein sequence ID" value="MFN2975482.1"/>
    <property type="molecule type" value="Genomic_DNA"/>
</dbReference>
<keyword evidence="7 10" id="KW-0406">Ion transport</keyword>
<keyword evidence="8 10" id="KW-0472">Membrane</keyword>
<feature type="transmembrane region" description="Helical" evidence="10">
    <location>
        <begin position="12"/>
        <end position="32"/>
    </location>
</feature>
<evidence type="ECO:0000256" key="2">
    <source>
        <dbReference type="ARBA" id="ARBA00007254"/>
    </source>
</evidence>
<evidence type="ECO:0000313" key="12">
    <source>
        <dbReference type="Proteomes" id="UP001634747"/>
    </source>
</evidence>
<keyword evidence="4 10" id="KW-1003">Cell membrane</keyword>
<dbReference type="SUPFAM" id="SSF81330">
    <property type="entry name" value="Gated mechanosensitive channel"/>
    <property type="match status" value="1"/>
</dbReference>
<comment type="similarity">
    <text evidence="2 10">Belongs to the MscL family.</text>
</comment>
<dbReference type="InterPro" id="IPR019823">
    <property type="entry name" value="Mechanosensitive_channel_CS"/>
</dbReference>
<dbReference type="HAMAP" id="MF_00115">
    <property type="entry name" value="MscL"/>
    <property type="match status" value="1"/>
</dbReference>
<accession>A0ABW9KIS5</accession>
<dbReference type="InterPro" id="IPR001185">
    <property type="entry name" value="MS_channel"/>
</dbReference>
<sequence length="150" mass="15839">MFKGFRDFILRGNVVDLAVAVIIGAAFGAITASLTADVITPLIAALIGAPDFSSLVIHVPVLHQVPPPSPLPAGYVAPGELHIGKFLNAVINFLLNAAAIYFMIVVPMKYVMSRIEKPAAPTTRPCPQCLSDIPVAATRCKFCTEPVSAV</sequence>
<evidence type="ECO:0000256" key="1">
    <source>
        <dbReference type="ARBA" id="ARBA00004651"/>
    </source>
</evidence>
<keyword evidence="12" id="KW-1185">Reference proteome</keyword>
<gene>
    <name evidence="10 11" type="primary">mscL</name>
    <name evidence="11" type="ORF">ACK2TP_06885</name>
</gene>
<name>A0ABW9KIS5_9BACT</name>
<keyword evidence="9 10" id="KW-0407">Ion channel</keyword>
<keyword evidence="3 10" id="KW-0813">Transport</keyword>
<evidence type="ECO:0000313" key="11">
    <source>
        <dbReference type="EMBL" id="MFN2975482.1"/>
    </source>
</evidence>
<comment type="function">
    <text evidence="10">Channel that opens in response to stretch forces in the membrane lipid bilayer. May participate in the regulation of osmotic pressure changes within the cell.</text>
</comment>
<dbReference type="Gene3D" id="1.10.1200.120">
    <property type="entry name" value="Large-conductance mechanosensitive channel, MscL, domain 1"/>
    <property type="match status" value="1"/>
</dbReference>
<keyword evidence="6 10" id="KW-1133">Transmembrane helix</keyword>
<dbReference type="PANTHER" id="PTHR30266">
    <property type="entry name" value="MECHANOSENSITIVE CHANNEL MSCL"/>
    <property type="match status" value="1"/>
</dbReference>
<reference evidence="11 12" key="1">
    <citation type="submission" date="2024-12" db="EMBL/GenBank/DDBJ databases">
        <authorList>
            <person name="Lee Y."/>
        </authorList>
    </citation>
    <scope>NUCLEOTIDE SEQUENCE [LARGE SCALE GENOMIC DNA]</scope>
    <source>
        <strain evidence="11 12">03SUJ4</strain>
    </source>
</reference>
<dbReference type="NCBIfam" id="TIGR00220">
    <property type="entry name" value="mscL"/>
    <property type="match status" value="1"/>
</dbReference>
<evidence type="ECO:0000256" key="4">
    <source>
        <dbReference type="ARBA" id="ARBA00022475"/>
    </source>
</evidence>
<keyword evidence="5 10" id="KW-0812">Transmembrane</keyword>
<dbReference type="Pfam" id="PF01741">
    <property type="entry name" value="MscL"/>
    <property type="match status" value="1"/>
</dbReference>
<evidence type="ECO:0000256" key="3">
    <source>
        <dbReference type="ARBA" id="ARBA00022448"/>
    </source>
</evidence>
<dbReference type="PANTHER" id="PTHR30266:SF2">
    <property type="entry name" value="LARGE-CONDUCTANCE MECHANOSENSITIVE CHANNEL"/>
    <property type="match status" value="1"/>
</dbReference>
<evidence type="ECO:0000256" key="6">
    <source>
        <dbReference type="ARBA" id="ARBA00022989"/>
    </source>
</evidence>
<evidence type="ECO:0000256" key="8">
    <source>
        <dbReference type="ARBA" id="ARBA00023136"/>
    </source>
</evidence>
<evidence type="ECO:0000256" key="7">
    <source>
        <dbReference type="ARBA" id="ARBA00023065"/>
    </source>
</evidence>
<comment type="subunit">
    <text evidence="10">Homopentamer.</text>
</comment>
<evidence type="ECO:0000256" key="10">
    <source>
        <dbReference type="HAMAP-Rule" id="MF_00115"/>
    </source>
</evidence>
<dbReference type="InterPro" id="IPR036019">
    <property type="entry name" value="MscL_channel"/>
</dbReference>
<evidence type="ECO:0000256" key="9">
    <source>
        <dbReference type="ARBA" id="ARBA00023303"/>
    </source>
</evidence>
<dbReference type="InterPro" id="IPR037673">
    <property type="entry name" value="MSC/AndL"/>
</dbReference>
<dbReference type="Proteomes" id="UP001634747">
    <property type="component" value="Unassembled WGS sequence"/>
</dbReference>
<comment type="caution">
    <text evidence="11">The sequence shown here is derived from an EMBL/GenBank/DDBJ whole genome shotgun (WGS) entry which is preliminary data.</text>
</comment>
<protein>
    <recommendedName>
        <fullName evidence="10">Large-conductance mechanosensitive channel</fullName>
    </recommendedName>
</protein>
<feature type="transmembrane region" description="Helical" evidence="10">
    <location>
        <begin position="86"/>
        <end position="106"/>
    </location>
</feature>
<organism evidence="11 12">
    <name type="scientific">Terriglobus aquaticus</name>
    <dbReference type="NCBI Taxonomy" id="940139"/>
    <lineage>
        <taxon>Bacteria</taxon>
        <taxon>Pseudomonadati</taxon>
        <taxon>Acidobacteriota</taxon>
        <taxon>Terriglobia</taxon>
        <taxon>Terriglobales</taxon>
        <taxon>Acidobacteriaceae</taxon>
        <taxon>Terriglobus</taxon>
    </lineage>
</organism>